<organism evidence="16 17">
    <name type="scientific">Exobacillus caeni</name>
    <dbReference type="NCBI Taxonomy" id="2574798"/>
    <lineage>
        <taxon>Bacteria</taxon>
        <taxon>Bacillati</taxon>
        <taxon>Bacillota</taxon>
        <taxon>Bacilli</taxon>
        <taxon>Bacillales</taxon>
        <taxon>Guptibacillaceae</taxon>
        <taxon>Exobacillus</taxon>
    </lineage>
</organism>
<keyword evidence="9 14" id="KW-0443">Lipid metabolism</keyword>
<evidence type="ECO:0000256" key="2">
    <source>
        <dbReference type="ARBA" id="ARBA00008627"/>
    </source>
</evidence>
<keyword evidence="10 14" id="KW-0472">Membrane</keyword>
<evidence type="ECO:0000256" key="13">
    <source>
        <dbReference type="ARBA" id="ARBA00047540"/>
    </source>
</evidence>
<dbReference type="InterPro" id="IPR016181">
    <property type="entry name" value="Acyl_CoA_acyltransferase"/>
</dbReference>
<feature type="domain" description="Phosphatidylglycerol lysyltransferase C-terminal" evidence="15">
    <location>
        <begin position="544"/>
        <end position="837"/>
    </location>
</feature>
<dbReference type="OrthoDB" id="145485at2"/>
<feature type="transmembrane region" description="Helical" evidence="14">
    <location>
        <begin position="125"/>
        <end position="149"/>
    </location>
</feature>
<dbReference type="PANTHER" id="PTHR34697">
    <property type="entry name" value="PHOSPHATIDYLGLYCEROL LYSYLTRANSFERASE"/>
    <property type="match status" value="1"/>
</dbReference>
<reference evidence="16 17" key="1">
    <citation type="submission" date="2019-04" db="EMBL/GenBank/DDBJ databases">
        <title>Bacillus caeni sp. nov., a bacterium isolated from mangrove sediment.</title>
        <authorList>
            <person name="Huang H."/>
            <person name="Mo K."/>
            <person name="Hu Y."/>
        </authorList>
    </citation>
    <scope>NUCLEOTIDE SEQUENCE [LARGE SCALE GENOMIC DNA]</scope>
    <source>
        <strain evidence="16 17">HB172195</strain>
    </source>
</reference>
<evidence type="ECO:0000256" key="5">
    <source>
        <dbReference type="ARBA" id="ARBA00022475"/>
    </source>
</evidence>
<evidence type="ECO:0000313" key="17">
    <source>
        <dbReference type="Proteomes" id="UP000308230"/>
    </source>
</evidence>
<comment type="similarity">
    <text evidence="2 14">Belongs to the LPG synthase family.</text>
</comment>
<evidence type="ECO:0000256" key="9">
    <source>
        <dbReference type="ARBA" id="ARBA00023098"/>
    </source>
</evidence>
<dbReference type="Pfam" id="PF09924">
    <property type="entry name" value="LPG_synthase_C"/>
    <property type="match status" value="1"/>
</dbReference>
<evidence type="ECO:0000256" key="12">
    <source>
        <dbReference type="ARBA" id="ARBA00031899"/>
    </source>
</evidence>
<evidence type="ECO:0000256" key="4">
    <source>
        <dbReference type="ARBA" id="ARBA00021546"/>
    </source>
</evidence>
<dbReference type="GO" id="GO:0006629">
    <property type="term" value="P:lipid metabolic process"/>
    <property type="evidence" value="ECO:0007669"/>
    <property type="project" value="UniProtKB-KW"/>
</dbReference>
<dbReference type="Proteomes" id="UP000308230">
    <property type="component" value="Unassembled WGS sequence"/>
</dbReference>
<evidence type="ECO:0000259" key="15">
    <source>
        <dbReference type="Pfam" id="PF09924"/>
    </source>
</evidence>
<dbReference type="GO" id="GO:0005886">
    <property type="term" value="C:plasma membrane"/>
    <property type="evidence" value="ECO:0007669"/>
    <property type="project" value="UniProtKB-SubCell"/>
</dbReference>
<dbReference type="EMBL" id="SWLG01000017">
    <property type="protein sequence ID" value="TLS35751.1"/>
    <property type="molecule type" value="Genomic_DNA"/>
</dbReference>
<dbReference type="GO" id="GO:0050071">
    <property type="term" value="F:phosphatidylglycerol lysyltransferase activity"/>
    <property type="evidence" value="ECO:0007669"/>
    <property type="project" value="UniProtKB-EC"/>
</dbReference>
<dbReference type="InterPro" id="IPR051211">
    <property type="entry name" value="PG_lysyltransferase"/>
</dbReference>
<comment type="function">
    <text evidence="14">Catalyzes the transfer of a lysyl group from L-lysyl-tRNA(Lys) to membrane-bound phosphatidylglycerol (PG), which produces lysylphosphatidylglycerol (LPG), a major component of the bacterial membrane with a positive net charge. LPG synthesis contributes to bacterial virulence as it is involved in the resistance mechanism against cationic antimicrobial peptides (CAMP) produces by the host's immune system (defensins, cathelicidins) and by the competing microorganisms.</text>
</comment>
<evidence type="ECO:0000256" key="3">
    <source>
        <dbReference type="ARBA" id="ARBA00012014"/>
    </source>
</evidence>
<gene>
    <name evidence="14 16" type="primary">mprF</name>
    <name evidence="16" type="ORF">FCL54_19030</name>
</gene>
<evidence type="ECO:0000256" key="8">
    <source>
        <dbReference type="ARBA" id="ARBA00022989"/>
    </source>
</evidence>
<dbReference type="Pfam" id="PF03706">
    <property type="entry name" value="LPG_synthase_TM"/>
    <property type="match status" value="1"/>
</dbReference>
<feature type="transmembrane region" description="Helical" evidence="14">
    <location>
        <begin position="235"/>
        <end position="261"/>
    </location>
</feature>
<evidence type="ECO:0000256" key="10">
    <source>
        <dbReference type="ARBA" id="ARBA00023136"/>
    </source>
</evidence>
<dbReference type="PANTHER" id="PTHR34697:SF2">
    <property type="entry name" value="PHOSPHATIDYLGLYCEROL LYSYLTRANSFERASE"/>
    <property type="match status" value="1"/>
</dbReference>
<accession>A0A5R9EY20</accession>
<dbReference type="GO" id="GO:0055091">
    <property type="term" value="P:phospholipid homeostasis"/>
    <property type="evidence" value="ECO:0007669"/>
    <property type="project" value="TreeGrafter"/>
</dbReference>
<name>A0A5R9EY20_9BACL</name>
<proteinExistence type="inferred from homology"/>
<keyword evidence="6 14" id="KW-0808">Transferase</keyword>
<evidence type="ECO:0000256" key="6">
    <source>
        <dbReference type="ARBA" id="ARBA00022679"/>
    </source>
</evidence>
<dbReference type="InterPro" id="IPR022791">
    <property type="entry name" value="L-PG_synthase/AglD"/>
</dbReference>
<feature type="transmembrane region" description="Helical" evidence="14">
    <location>
        <begin position="460"/>
        <end position="479"/>
    </location>
</feature>
<dbReference type="InterPro" id="IPR024320">
    <property type="entry name" value="LPG_synthase_C"/>
</dbReference>
<protein>
    <recommendedName>
        <fullName evidence="4 14">Phosphatidylglycerol lysyltransferase</fullName>
        <ecNumber evidence="3 14">2.3.2.3</ecNumber>
    </recommendedName>
    <alternativeName>
        <fullName evidence="12 14">Lysylphosphatidylglycerol synthase</fullName>
    </alternativeName>
</protein>
<evidence type="ECO:0000313" key="16">
    <source>
        <dbReference type="EMBL" id="TLS35751.1"/>
    </source>
</evidence>
<comment type="catalytic activity">
    <reaction evidence="13 14">
        <text>L-lysyl-tRNA(Lys) + a 1,2-diacyl-sn-glycero-3-phospho-(1'-sn-glycerol) = a 1,2-diacyl-sn-glycero-3-phospho-1'-(3'-O-L-lysyl)-sn-glycerol + tRNA(Lys)</text>
        <dbReference type="Rhea" id="RHEA:10668"/>
        <dbReference type="Rhea" id="RHEA-COMP:9696"/>
        <dbReference type="Rhea" id="RHEA-COMP:9697"/>
        <dbReference type="ChEBI" id="CHEBI:64716"/>
        <dbReference type="ChEBI" id="CHEBI:75792"/>
        <dbReference type="ChEBI" id="CHEBI:78442"/>
        <dbReference type="ChEBI" id="CHEBI:78529"/>
        <dbReference type="EC" id="2.3.2.3"/>
    </reaction>
</comment>
<evidence type="ECO:0000256" key="14">
    <source>
        <dbReference type="RuleBase" id="RU363042"/>
    </source>
</evidence>
<dbReference type="GO" id="GO:0046677">
    <property type="term" value="P:response to antibiotic"/>
    <property type="evidence" value="ECO:0007669"/>
    <property type="project" value="UniProtKB-KW"/>
</dbReference>
<keyword evidence="17" id="KW-1185">Reference proteome</keyword>
<sequence>MKTLMIRIFKIVFPILLLLVIYMEGKKEIHTLRAGDLLLHIKSMMPSQIAGMLSIGIFAIGSMVLYDLLIIRYLNLPIPFAKQVKFGWISNTFNNVIGFGGFAGASLRGLFYKRYEKDLSRLISVIVWTTPLMLTGLSLLAWLPVTGIVSIKPLLETHSWLFFALSAIALYLPGYLIISRLSLAKKGVSLSKNDIILVVGMIGASLIEWLFASLTLFSVSYILKIPISYEHLLALFIAAAVAGAISLIPGGVGSFDLIMLIGFQLYGISSENALLVLIFYRLFYYIIPWIIGLVLASTEFVSQTKKIMFTTFAKTKKSLLWWESISVFPKSILYNVSHWALAALIFLSGLLLLLSAATPGILERLKVAENLLSSPLMNLSHQLSVTSGIILLILARSILHRVKPAYKLTFAVLIAGAVFTFSKGFDYEEALFLLFIAMLLKLSQHRFYRVSYPITVTSMFVEILLLIIVLTLYILVGFLNEPFLTLKVPAEIRDLFVLQPKELLISSLIGLVLAILLIIISYGFYKQRTIFQGKTILDIKQVEAFLKNYNGNALTHLIFLKDKQAFWNKTGHVLMMYRKMGDSLVVLGDPIGEPGEFRSAIEEFQLFADQYGLASVFYQIDKNNLSLYHETGYDFFKLGEEAYVDLNVFSLSGKKNASLRAVKNKFEREGFQFEMVSPPFSTSLLEELEHVSTEWLGGKKEKGFSLGFFDRDYIQLTPLAVLRDSEGQLKAFATIMPVYDNGESLSIDLMRHTSDTPNGTMDMLFLSILQHARDKGYRWFYLGMAPLSNVGQSRYSFVSEKIAALIYKHGNFVYQFKGIRKYKEKFRGRWEPKYLAYRNNLPMTMLQLSLLISKKRAKPGKEIVSPMQNGEK</sequence>
<keyword evidence="11 14" id="KW-0046">Antibiotic resistance</keyword>
<comment type="subcellular location">
    <subcellularLocation>
        <location evidence="1 14">Cell membrane</location>
        <topology evidence="1 14">Multi-pass membrane protein</topology>
    </subcellularLocation>
</comment>
<dbReference type="AlphaFoldDB" id="A0A5R9EY20"/>
<feature type="transmembrane region" description="Helical" evidence="14">
    <location>
        <begin position="273"/>
        <end position="296"/>
    </location>
</feature>
<feature type="transmembrane region" description="Helical" evidence="14">
    <location>
        <begin position="161"/>
        <end position="183"/>
    </location>
</feature>
<comment type="caution">
    <text evidence="16">The sequence shown here is derived from an EMBL/GenBank/DDBJ whole genome shotgun (WGS) entry which is preliminary data.</text>
</comment>
<keyword evidence="5" id="KW-1003">Cell membrane</keyword>
<feature type="transmembrane region" description="Helical" evidence="14">
    <location>
        <begin position="382"/>
        <end position="399"/>
    </location>
</feature>
<evidence type="ECO:0000256" key="7">
    <source>
        <dbReference type="ARBA" id="ARBA00022692"/>
    </source>
</evidence>
<feature type="transmembrane region" description="Helical" evidence="14">
    <location>
        <begin position="339"/>
        <end position="362"/>
    </location>
</feature>
<dbReference type="SUPFAM" id="SSF55729">
    <property type="entry name" value="Acyl-CoA N-acyltransferases (Nat)"/>
    <property type="match status" value="1"/>
</dbReference>
<feature type="transmembrane region" description="Helical" evidence="14">
    <location>
        <begin position="86"/>
        <end position="105"/>
    </location>
</feature>
<feature type="transmembrane region" description="Helical" evidence="14">
    <location>
        <begin position="49"/>
        <end position="74"/>
    </location>
</feature>
<feature type="transmembrane region" description="Helical" evidence="14">
    <location>
        <begin position="195"/>
        <end position="223"/>
    </location>
</feature>
<feature type="transmembrane region" description="Helical" evidence="14">
    <location>
        <begin position="503"/>
        <end position="525"/>
    </location>
</feature>
<evidence type="ECO:0000256" key="11">
    <source>
        <dbReference type="ARBA" id="ARBA00023251"/>
    </source>
</evidence>
<dbReference type="EC" id="2.3.2.3" evidence="3 14"/>
<keyword evidence="7 14" id="KW-0812">Transmembrane</keyword>
<dbReference type="NCBIfam" id="NF033480">
    <property type="entry name" value="bifunc_MprF"/>
    <property type="match status" value="1"/>
</dbReference>
<keyword evidence="8 14" id="KW-1133">Transmembrane helix</keyword>
<evidence type="ECO:0000256" key="1">
    <source>
        <dbReference type="ARBA" id="ARBA00004651"/>
    </source>
</evidence>